<name>A0ABT7QMB3_9GAMM</name>
<comment type="caution">
    <text evidence="1">The sequence shown here is derived from an EMBL/GenBank/DDBJ whole genome shotgun (WGS) entry which is preliminary data.</text>
</comment>
<proteinExistence type="predicted"/>
<organism evidence="1 2">
    <name type="scientific">Candidatus Doriopsillibacter californiensis</name>
    <dbReference type="NCBI Taxonomy" id="2970740"/>
    <lineage>
        <taxon>Bacteria</taxon>
        <taxon>Pseudomonadati</taxon>
        <taxon>Pseudomonadota</taxon>
        <taxon>Gammaproteobacteria</taxon>
        <taxon>Candidatus Tethybacterales</taxon>
        <taxon>Candidatus Persebacteraceae</taxon>
        <taxon>Candidatus Doriopsillibacter</taxon>
    </lineage>
</organism>
<dbReference type="EMBL" id="JANQAO010000003">
    <property type="protein sequence ID" value="MDM5147844.1"/>
    <property type="molecule type" value="Genomic_DNA"/>
</dbReference>
<evidence type="ECO:0000313" key="2">
    <source>
        <dbReference type="Proteomes" id="UP001168167"/>
    </source>
</evidence>
<keyword evidence="2" id="KW-1185">Reference proteome</keyword>
<gene>
    <name evidence="1" type="ORF">NQX30_05615</name>
</gene>
<sequence>MGALSIIPSIAAVAARLQSHASTSGYDIRVGIDQLYAPLQKGIVVINGETSADAPATIGNYIQTVRVQVACVIIAPSHTIQGETITELERVAADVREALIGHVLDNAFTEVIYVGGGRPETPIDSLPFSITQELFGYTAELRRIND</sequence>
<reference evidence="1" key="1">
    <citation type="submission" date="2022-08" db="EMBL/GenBank/DDBJ databases">
        <authorList>
            <person name="Dzunkova M."/>
            <person name="La Clair J."/>
            <person name="Tyml T."/>
            <person name="Doud D."/>
            <person name="Schulz F."/>
            <person name="Piquer S."/>
            <person name="Porcel Sanchis D."/>
            <person name="Osborn A."/>
            <person name="Robinson D."/>
            <person name="Louie K.B."/>
            <person name="Bowen B.P."/>
            <person name="Bowers R."/>
            <person name="Lee J."/>
            <person name="Arnau Llombart V."/>
            <person name="Diaz Villanueva W."/>
            <person name="Gosliner T."/>
            <person name="Northen T."/>
            <person name="Cheng J.-F."/>
            <person name="Burkart M.D."/>
            <person name="Woyke T."/>
        </authorList>
    </citation>
    <scope>NUCLEOTIDE SEQUENCE</scope>
    <source>
        <strain evidence="1">Df01</strain>
    </source>
</reference>
<accession>A0ABT7QMB3</accession>
<protein>
    <submittedName>
        <fullName evidence="1">Uncharacterized protein</fullName>
    </submittedName>
</protein>
<dbReference type="Proteomes" id="UP001168167">
    <property type="component" value="Unassembled WGS sequence"/>
</dbReference>
<evidence type="ECO:0000313" key="1">
    <source>
        <dbReference type="EMBL" id="MDM5147844.1"/>
    </source>
</evidence>
<reference evidence="1" key="2">
    <citation type="journal article" date="2023" name="Microbiome">
        <title>Synthase-selected sorting approach identifies a beta-lactone synthase in a nudibranch symbiotic bacterium.</title>
        <authorList>
            <person name="Dzunkova M."/>
            <person name="La Clair J.J."/>
            <person name="Tyml T."/>
            <person name="Doud D."/>
            <person name="Schulz F."/>
            <person name="Piquer-Esteban S."/>
            <person name="Porcel Sanchis D."/>
            <person name="Osborn A."/>
            <person name="Robinson D."/>
            <person name="Louie K.B."/>
            <person name="Bowen B.P."/>
            <person name="Bowers R.M."/>
            <person name="Lee J."/>
            <person name="Arnau V."/>
            <person name="Diaz-Villanueva W."/>
            <person name="Stepanauskas R."/>
            <person name="Gosliner T."/>
            <person name="Date S.V."/>
            <person name="Northen T.R."/>
            <person name="Cheng J.F."/>
            <person name="Burkart M.D."/>
            <person name="Woyke T."/>
        </authorList>
    </citation>
    <scope>NUCLEOTIDE SEQUENCE</scope>
    <source>
        <strain evidence="1">Df01</strain>
    </source>
</reference>